<dbReference type="SUPFAM" id="SSF69618">
    <property type="entry name" value="HemD-like"/>
    <property type="match status" value="1"/>
</dbReference>
<gene>
    <name evidence="11" type="ORF">H8Q88_16025</name>
</gene>
<reference evidence="11" key="1">
    <citation type="submission" date="2020-08" db="EMBL/GenBank/DDBJ databases">
        <title>Genome Sequencing and Pan-Genome Analysis of Migratory bird Vibrio Strains, Inner Mongolia.</title>
        <authorList>
            <person name="Zheng L."/>
        </authorList>
    </citation>
    <scope>NUCLEOTIDE SEQUENCE</scope>
    <source>
        <strain evidence="11">M13F</strain>
    </source>
</reference>
<name>A0A9X0R9X6_VIBME</name>
<evidence type="ECO:0000256" key="4">
    <source>
        <dbReference type="ARBA" id="ARBA00023239"/>
    </source>
</evidence>
<evidence type="ECO:0000256" key="9">
    <source>
        <dbReference type="RuleBase" id="RU366031"/>
    </source>
</evidence>
<comment type="pathway">
    <text evidence="1 9">Porphyrin-containing compound metabolism; protoporphyrin-IX biosynthesis; coproporphyrinogen-III from 5-aminolevulinate: step 3/4.</text>
</comment>
<dbReference type="Pfam" id="PF02602">
    <property type="entry name" value="HEM4"/>
    <property type="match status" value="1"/>
</dbReference>
<evidence type="ECO:0000313" key="11">
    <source>
        <dbReference type="EMBL" id="MBC5852412.1"/>
    </source>
</evidence>
<proteinExistence type="inferred from homology"/>
<dbReference type="Gene3D" id="3.40.50.10090">
    <property type="match status" value="2"/>
</dbReference>
<evidence type="ECO:0000256" key="2">
    <source>
        <dbReference type="ARBA" id="ARBA00008133"/>
    </source>
</evidence>
<dbReference type="Proteomes" id="UP000615796">
    <property type="component" value="Unassembled WGS sequence"/>
</dbReference>
<comment type="catalytic activity">
    <reaction evidence="8 9">
        <text>hydroxymethylbilane = uroporphyrinogen III + H2O</text>
        <dbReference type="Rhea" id="RHEA:18965"/>
        <dbReference type="ChEBI" id="CHEBI:15377"/>
        <dbReference type="ChEBI" id="CHEBI:57308"/>
        <dbReference type="ChEBI" id="CHEBI:57845"/>
        <dbReference type="EC" id="4.2.1.75"/>
    </reaction>
</comment>
<comment type="function">
    <text evidence="6 9">Catalyzes cyclization of the linear tetrapyrrole, hydroxymethylbilane, to the macrocyclic uroporphyrinogen III.</text>
</comment>
<dbReference type="EC" id="4.2.1.75" evidence="3 9"/>
<dbReference type="InterPro" id="IPR003754">
    <property type="entry name" value="4pyrrol_synth_uPrphyn_synth"/>
</dbReference>
<keyword evidence="5 9" id="KW-0627">Porphyrin biosynthesis</keyword>
<dbReference type="NCBIfam" id="NF004585">
    <property type="entry name" value="PRK05928.2-2"/>
    <property type="match status" value="1"/>
</dbReference>
<evidence type="ECO:0000256" key="6">
    <source>
        <dbReference type="ARBA" id="ARBA00037589"/>
    </source>
</evidence>
<dbReference type="RefSeq" id="WP_187026854.1">
    <property type="nucleotide sequence ID" value="NZ_JACRUP010000013.1"/>
</dbReference>
<sequence>MAILVTRPEPQGEALCQLLQQHGHHALHHPLIRIDAGMDLALLRSELSSYEVIVVASQHAVSWVEHTLQAERLSWPTSAIYVAIGQKTAQVLSKASQQLVHYPDISDSEHLLALPALQSVAGKRVVIWRGNGGRELIYQTLHQRGANVDYREMYQRRPLPFDGETALARWQAANVDTLIITSGDQLAFFCSQLPRKAQAWTRTLRLLIPSQRIAEQARELGFQHTVITGSAANRDLVAAV</sequence>
<keyword evidence="4 9" id="KW-0456">Lyase</keyword>
<accession>A0A9X0R9X6</accession>
<dbReference type="GO" id="GO:0006780">
    <property type="term" value="P:uroporphyrinogen III biosynthetic process"/>
    <property type="evidence" value="ECO:0007669"/>
    <property type="project" value="UniProtKB-UniRule"/>
</dbReference>
<dbReference type="InterPro" id="IPR036108">
    <property type="entry name" value="4pyrrol_syn_uPrphyn_synt_sf"/>
</dbReference>
<comment type="caution">
    <text evidence="11">The sequence shown here is derived from an EMBL/GenBank/DDBJ whole genome shotgun (WGS) entry which is preliminary data.</text>
</comment>
<evidence type="ECO:0000256" key="7">
    <source>
        <dbReference type="ARBA" id="ARBA00040167"/>
    </source>
</evidence>
<evidence type="ECO:0000256" key="8">
    <source>
        <dbReference type="ARBA" id="ARBA00048617"/>
    </source>
</evidence>
<keyword evidence="12" id="KW-1185">Reference proteome</keyword>
<evidence type="ECO:0000256" key="5">
    <source>
        <dbReference type="ARBA" id="ARBA00023244"/>
    </source>
</evidence>
<protein>
    <recommendedName>
        <fullName evidence="7 9">Uroporphyrinogen-III synthase</fullName>
        <ecNumber evidence="3 9">4.2.1.75</ecNumber>
    </recommendedName>
</protein>
<dbReference type="CDD" id="cd06578">
    <property type="entry name" value="HemD"/>
    <property type="match status" value="1"/>
</dbReference>
<organism evidence="11 12">
    <name type="scientific">Vibrio metschnikovii</name>
    <dbReference type="NCBI Taxonomy" id="28172"/>
    <lineage>
        <taxon>Bacteria</taxon>
        <taxon>Pseudomonadati</taxon>
        <taxon>Pseudomonadota</taxon>
        <taxon>Gammaproteobacteria</taxon>
        <taxon>Vibrionales</taxon>
        <taxon>Vibrionaceae</taxon>
        <taxon>Vibrio</taxon>
    </lineage>
</organism>
<evidence type="ECO:0000313" key="12">
    <source>
        <dbReference type="Proteomes" id="UP000615796"/>
    </source>
</evidence>
<dbReference type="GO" id="GO:0004852">
    <property type="term" value="F:uroporphyrinogen-III synthase activity"/>
    <property type="evidence" value="ECO:0007669"/>
    <property type="project" value="UniProtKB-UniRule"/>
</dbReference>
<evidence type="ECO:0000259" key="10">
    <source>
        <dbReference type="Pfam" id="PF02602"/>
    </source>
</evidence>
<dbReference type="GO" id="GO:0006782">
    <property type="term" value="P:protoporphyrinogen IX biosynthetic process"/>
    <property type="evidence" value="ECO:0007669"/>
    <property type="project" value="UniProtKB-UniRule"/>
</dbReference>
<comment type="similarity">
    <text evidence="2 9">Belongs to the uroporphyrinogen-III synthase family.</text>
</comment>
<dbReference type="EMBL" id="JACRUP010000013">
    <property type="protein sequence ID" value="MBC5852412.1"/>
    <property type="molecule type" value="Genomic_DNA"/>
</dbReference>
<dbReference type="PANTHER" id="PTHR38042">
    <property type="entry name" value="UROPORPHYRINOGEN-III SYNTHASE, CHLOROPLASTIC"/>
    <property type="match status" value="1"/>
</dbReference>
<dbReference type="PANTHER" id="PTHR38042:SF1">
    <property type="entry name" value="UROPORPHYRINOGEN-III SYNTHASE, CHLOROPLASTIC"/>
    <property type="match status" value="1"/>
</dbReference>
<evidence type="ECO:0000256" key="3">
    <source>
        <dbReference type="ARBA" id="ARBA00013109"/>
    </source>
</evidence>
<feature type="domain" description="Tetrapyrrole biosynthesis uroporphyrinogen III synthase" evidence="10">
    <location>
        <begin position="15"/>
        <end position="233"/>
    </location>
</feature>
<dbReference type="InterPro" id="IPR039793">
    <property type="entry name" value="UROS/Hem4"/>
</dbReference>
<evidence type="ECO:0000256" key="1">
    <source>
        <dbReference type="ARBA" id="ARBA00004772"/>
    </source>
</evidence>
<dbReference type="AlphaFoldDB" id="A0A9X0R9X6"/>